<dbReference type="Gene3D" id="1.10.10.2840">
    <property type="entry name" value="PucR C-terminal helix-turn-helix domain"/>
    <property type="match status" value="1"/>
</dbReference>
<dbReference type="KEGG" id="led:BBK82_26025"/>
<proteinExistence type="predicted"/>
<keyword evidence="3" id="KW-1185">Reference proteome</keyword>
<dbReference type="Proteomes" id="UP000093053">
    <property type="component" value="Chromosome"/>
</dbReference>
<dbReference type="AlphaFoldDB" id="A0A1B2HMR7"/>
<dbReference type="Pfam" id="PF13556">
    <property type="entry name" value="HTH_30"/>
    <property type="match status" value="1"/>
</dbReference>
<name>A0A1B2HMR7_9PSEU</name>
<feature type="domain" description="PucR C-terminal helix-turn-helix" evidence="1">
    <location>
        <begin position="84"/>
        <end position="122"/>
    </location>
</feature>
<reference evidence="2 3" key="1">
    <citation type="submission" date="2016-07" db="EMBL/GenBank/DDBJ databases">
        <title>Complete genome sequence of the Lentzea guizhouensis DHS C013.</title>
        <authorList>
            <person name="Cao C."/>
        </authorList>
    </citation>
    <scope>NUCLEOTIDE SEQUENCE [LARGE SCALE GENOMIC DNA]</scope>
    <source>
        <strain evidence="2 3">DHS C013</strain>
    </source>
</reference>
<organism evidence="2 3">
    <name type="scientific">Lentzea guizhouensis</name>
    <dbReference type="NCBI Taxonomy" id="1586287"/>
    <lineage>
        <taxon>Bacteria</taxon>
        <taxon>Bacillati</taxon>
        <taxon>Actinomycetota</taxon>
        <taxon>Actinomycetes</taxon>
        <taxon>Pseudonocardiales</taxon>
        <taxon>Pseudonocardiaceae</taxon>
        <taxon>Lentzea</taxon>
    </lineage>
</organism>
<gene>
    <name evidence="2" type="ORF">BBK82_26025</name>
</gene>
<evidence type="ECO:0000313" key="3">
    <source>
        <dbReference type="Proteomes" id="UP000093053"/>
    </source>
</evidence>
<accession>A0A1B2HMR7</accession>
<protein>
    <recommendedName>
        <fullName evidence="1">PucR C-terminal helix-turn-helix domain-containing protein</fullName>
    </recommendedName>
</protein>
<evidence type="ECO:0000259" key="1">
    <source>
        <dbReference type="Pfam" id="PF13556"/>
    </source>
</evidence>
<dbReference type="RefSeq" id="WP_065917357.1">
    <property type="nucleotide sequence ID" value="NZ_CP016793.1"/>
</dbReference>
<dbReference type="STRING" id="1586287.BBK82_26025"/>
<evidence type="ECO:0000313" key="2">
    <source>
        <dbReference type="EMBL" id="ANZ39014.1"/>
    </source>
</evidence>
<dbReference type="InterPro" id="IPR042070">
    <property type="entry name" value="PucR_C-HTH_sf"/>
</dbReference>
<dbReference type="InterPro" id="IPR025736">
    <property type="entry name" value="PucR_C-HTH_dom"/>
</dbReference>
<dbReference type="EMBL" id="CP016793">
    <property type="protein sequence ID" value="ANZ39014.1"/>
    <property type="molecule type" value="Genomic_DNA"/>
</dbReference>
<sequence>MGVVLAGHLAGFPDGVLAGVGTSPCPARAWTEARTALRFTTVRTPVISHDDLGALALLAHVPVEVLRANADVVALTALSEEDRDTLDAYCATGSLRRAADLLHLHHSSVSRRLDQIGRSVDVSDLARTKLALAALKLLD</sequence>